<gene>
    <name evidence="9" type="ORF">KMW28_03300</name>
</gene>
<dbReference type="GO" id="GO:0006508">
    <property type="term" value="P:proteolysis"/>
    <property type="evidence" value="ECO:0007669"/>
    <property type="project" value="UniProtKB-KW"/>
</dbReference>
<dbReference type="Gene3D" id="3.40.50.200">
    <property type="entry name" value="Peptidase S8/S53 domain"/>
    <property type="match status" value="1"/>
</dbReference>
<evidence type="ECO:0000313" key="9">
    <source>
        <dbReference type="EMBL" id="QWG02616.1"/>
    </source>
</evidence>
<dbReference type="RefSeq" id="WP_205958231.1">
    <property type="nucleotide sequence ID" value="NZ_CP076132.1"/>
</dbReference>
<feature type="domain" description="Peptidase S8/S53" evidence="7">
    <location>
        <begin position="157"/>
        <end position="363"/>
    </location>
</feature>
<protein>
    <submittedName>
        <fullName evidence="9">S8 family peptidase</fullName>
    </submittedName>
</protein>
<evidence type="ECO:0000259" key="7">
    <source>
        <dbReference type="Pfam" id="PF00082"/>
    </source>
</evidence>
<dbReference type="GO" id="GO:0005615">
    <property type="term" value="C:extracellular space"/>
    <property type="evidence" value="ECO:0007669"/>
    <property type="project" value="TreeGrafter"/>
</dbReference>
<evidence type="ECO:0000256" key="1">
    <source>
        <dbReference type="ARBA" id="ARBA00011073"/>
    </source>
</evidence>
<dbReference type="PANTHER" id="PTHR43806:SF11">
    <property type="entry name" value="CEREVISIN-RELATED"/>
    <property type="match status" value="1"/>
</dbReference>
<dbReference type="KEGG" id="fya:KMW28_03300"/>
<dbReference type="PROSITE" id="PS00137">
    <property type="entry name" value="SUBTILASE_HIS"/>
    <property type="match status" value="1"/>
</dbReference>
<keyword evidence="10" id="KW-1185">Reference proteome</keyword>
<dbReference type="PANTHER" id="PTHR43806">
    <property type="entry name" value="PEPTIDASE S8"/>
    <property type="match status" value="1"/>
</dbReference>
<dbReference type="CDD" id="cd04077">
    <property type="entry name" value="Peptidases_S8_PCSK9_ProteinaseK_like"/>
    <property type="match status" value="1"/>
</dbReference>
<comment type="similarity">
    <text evidence="1 5 6">Belongs to the peptidase S8 family.</text>
</comment>
<evidence type="ECO:0000313" key="10">
    <source>
        <dbReference type="Proteomes" id="UP000678679"/>
    </source>
</evidence>
<dbReference type="GO" id="GO:0004252">
    <property type="term" value="F:serine-type endopeptidase activity"/>
    <property type="evidence" value="ECO:0007669"/>
    <property type="project" value="UniProtKB-UniRule"/>
</dbReference>
<dbReference type="AlphaFoldDB" id="A0AAX1N5M3"/>
<dbReference type="InterPro" id="IPR010259">
    <property type="entry name" value="S8pro/Inhibitor_I9"/>
</dbReference>
<evidence type="ECO:0000256" key="2">
    <source>
        <dbReference type="ARBA" id="ARBA00022670"/>
    </source>
</evidence>
<accession>A0AAX1N5M3</accession>
<dbReference type="InterPro" id="IPR023828">
    <property type="entry name" value="Peptidase_S8_Ser-AS"/>
</dbReference>
<proteinExistence type="inferred from homology"/>
<dbReference type="SUPFAM" id="SSF52743">
    <property type="entry name" value="Subtilisin-like"/>
    <property type="match status" value="1"/>
</dbReference>
<dbReference type="Pfam" id="PF00082">
    <property type="entry name" value="Peptidase_S8"/>
    <property type="match status" value="1"/>
</dbReference>
<feature type="active site" description="Charge relay system" evidence="5">
    <location>
        <position position="159"/>
    </location>
</feature>
<feature type="active site" description="Charge relay system" evidence="5">
    <location>
        <position position="195"/>
    </location>
</feature>
<reference evidence="9 10" key="1">
    <citation type="submission" date="2021-05" db="EMBL/GenBank/DDBJ databases">
        <title>Comparative genomic studies on the polysaccharide-degrading batcterial strains of the Flammeovirga genus.</title>
        <authorList>
            <person name="Zewei F."/>
            <person name="Zheng Z."/>
            <person name="Yu L."/>
            <person name="Ruyue G."/>
            <person name="Yanhong M."/>
            <person name="Yuanyuan C."/>
            <person name="Jingyan G."/>
            <person name="Wenjun H."/>
        </authorList>
    </citation>
    <scope>NUCLEOTIDE SEQUENCE [LARGE SCALE GENOMIC DNA]</scope>
    <source>
        <strain evidence="9 10">NBRC:100898</strain>
    </source>
</reference>
<evidence type="ECO:0000256" key="5">
    <source>
        <dbReference type="PROSITE-ProRule" id="PRU01240"/>
    </source>
</evidence>
<feature type="active site" description="Charge relay system" evidence="5">
    <location>
        <position position="353"/>
    </location>
</feature>
<keyword evidence="2 5" id="KW-0645">Protease</keyword>
<dbReference type="Gene3D" id="3.30.70.80">
    <property type="entry name" value="Peptidase S8 propeptide/proteinase inhibitor I9"/>
    <property type="match status" value="1"/>
</dbReference>
<dbReference type="InterPro" id="IPR037045">
    <property type="entry name" value="S8pro/Inhibitor_I9_sf"/>
</dbReference>
<dbReference type="PROSITE" id="PS51892">
    <property type="entry name" value="SUBTILASE"/>
    <property type="match status" value="1"/>
</dbReference>
<dbReference type="InterPro" id="IPR036852">
    <property type="entry name" value="Peptidase_S8/S53_dom_sf"/>
</dbReference>
<dbReference type="PRINTS" id="PR00723">
    <property type="entry name" value="SUBTILISIN"/>
</dbReference>
<name>A0AAX1N5M3_9BACT</name>
<dbReference type="EMBL" id="CP076132">
    <property type="protein sequence ID" value="QWG02616.1"/>
    <property type="molecule type" value="Genomic_DNA"/>
</dbReference>
<dbReference type="InterPro" id="IPR023827">
    <property type="entry name" value="Peptidase_S8_Asp-AS"/>
</dbReference>
<keyword evidence="4 5" id="KW-0720">Serine protease</keyword>
<dbReference type="InterPro" id="IPR050131">
    <property type="entry name" value="Peptidase_S8_subtilisin-like"/>
</dbReference>
<dbReference type="Proteomes" id="UP000678679">
    <property type="component" value="Chromosome 1"/>
</dbReference>
<sequence>MLLIGMYMVSCTTNEEITLNETKDQDLLSTVENNYVVFLKESPTSNLRKSQFTYLERQELMNLDANSFASEYQLPKLNVGNIYGGVLNGFSIKIHDEKTLDQISNDPRVLRVIKDQIVTLAKPSTNNVSTFSTQTTPWGISRVNGGISYSGNNVAYVMDTGIDLDHPDLNVNESIGFNAFRFGRDGRSLDDFNSHGTHVAGTIAAINNQIGVIGVAAGATVVPVKVLNSRGSGSYSGIIAGIDFVGANGRSGDVANLSLGGGGYTPLDDAVEQAAQSSGVKFILAAGNESQNANNVSPARANGPNVYTISASDINDNFASFSNYGSPVDWCAPGVNILSTVPGGRYASYNGTSMAAPHAAGVYLLGAARASGSVNNDPDGNPDPIISR</sequence>
<evidence type="ECO:0000256" key="3">
    <source>
        <dbReference type="ARBA" id="ARBA00022801"/>
    </source>
</evidence>
<dbReference type="PROSITE" id="PS00138">
    <property type="entry name" value="SUBTILASE_SER"/>
    <property type="match status" value="1"/>
</dbReference>
<dbReference type="InterPro" id="IPR000209">
    <property type="entry name" value="Peptidase_S8/S53_dom"/>
</dbReference>
<organism evidence="9 10">
    <name type="scientific">Flammeovirga yaeyamensis</name>
    <dbReference type="NCBI Taxonomy" id="367791"/>
    <lineage>
        <taxon>Bacteria</taxon>
        <taxon>Pseudomonadati</taxon>
        <taxon>Bacteroidota</taxon>
        <taxon>Cytophagia</taxon>
        <taxon>Cytophagales</taxon>
        <taxon>Flammeovirgaceae</taxon>
        <taxon>Flammeovirga</taxon>
    </lineage>
</organism>
<dbReference type="Pfam" id="PF05922">
    <property type="entry name" value="Inhibitor_I9"/>
    <property type="match status" value="1"/>
</dbReference>
<keyword evidence="3 5" id="KW-0378">Hydrolase</keyword>
<dbReference type="InterPro" id="IPR015500">
    <property type="entry name" value="Peptidase_S8_subtilisin-rel"/>
</dbReference>
<evidence type="ECO:0000256" key="6">
    <source>
        <dbReference type="RuleBase" id="RU003355"/>
    </source>
</evidence>
<evidence type="ECO:0000259" key="8">
    <source>
        <dbReference type="Pfam" id="PF05922"/>
    </source>
</evidence>
<feature type="domain" description="Inhibitor I9" evidence="8">
    <location>
        <begin position="35"/>
        <end position="120"/>
    </location>
</feature>
<dbReference type="InterPro" id="IPR034193">
    <property type="entry name" value="PCSK9_ProteinaseK-like"/>
</dbReference>
<dbReference type="InterPro" id="IPR022398">
    <property type="entry name" value="Peptidase_S8_His-AS"/>
</dbReference>
<evidence type="ECO:0000256" key="4">
    <source>
        <dbReference type="ARBA" id="ARBA00022825"/>
    </source>
</evidence>
<dbReference type="PROSITE" id="PS00136">
    <property type="entry name" value="SUBTILASE_ASP"/>
    <property type="match status" value="1"/>
</dbReference>